<accession>A0A6G1IHU2</accession>
<dbReference type="Proteomes" id="UP000799291">
    <property type="component" value="Unassembled WGS sequence"/>
</dbReference>
<evidence type="ECO:0000313" key="1">
    <source>
        <dbReference type="EMBL" id="KAF2677469.1"/>
    </source>
</evidence>
<protein>
    <submittedName>
        <fullName evidence="1">Uncharacterized protein</fullName>
    </submittedName>
</protein>
<dbReference type="EMBL" id="MU005622">
    <property type="protein sequence ID" value="KAF2677469.1"/>
    <property type="molecule type" value="Genomic_DNA"/>
</dbReference>
<proteinExistence type="predicted"/>
<gene>
    <name evidence="1" type="ORF">K458DRAFT_160840</name>
</gene>
<dbReference type="AlphaFoldDB" id="A0A6G1IHU2"/>
<sequence>MMSTEIVFWMRRASCVSSMIHNASARVTGRSWRRESLRVACERNFSEVHLQHSTFATTPMELIRDRGHLTT</sequence>
<name>A0A6G1IHU2_9PLEO</name>
<keyword evidence="2" id="KW-1185">Reference proteome</keyword>
<reference evidence="1" key="1">
    <citation type="journal article" date="2020" name="Stud. Mycol.">
        <title>101 Dothideomycetes genomes: a test case for predicting lifestyles and emergence of pathogens.</title>
        <authorList>
            <person name="Haridas S."/>
            <person name="Albert R."/>
            <person name="Binder M."/>
            <person name="Bloem J."/>
            <person name="Labutti K."/>
            <person name="Salamov A."/>
            <person name="Andreopoulos B."/>
            <person name="Baker S."/>
            <person name="Barry K."/>
            <person name="Bills G."/>
            <person name="Bluhm B."/>
            <person name="Cannon C."/>
            <person name="Castanera R."/>
            <person name="Culley D."/>
            <person name="Daum C."/>
            <person name="Ezra D."/>
            <person name="Gonzalez J."/>
            <person name="Henrissat B."/>
            <person name="Kuo A."/>
            <person name="Liang C."/>
            <person name="Lipzen A."/>
            <person name="Lutzoni F."/>
            <person name="Magnuson J."/>
            <person name="Mondo S."/>
            <person name="Nolan M."/>
            <person name="Ohm R."/>
            <person name="Pangilinan J."/>
            <person name="Park H.-J."/>
            <person name="Ramirez L."/>
            <person name="Alfaro M."/>
            <person name="Sun H."/>
            <person name="Tritt A."/>
            <person name="Yoshinaga Y."/>
            <person name="Zwiers L.-H."/>
            <person name="Turgeon B."/>
            <person name="Goodwin S."/>
            <person name="Spatafora J."/>
            <person name="Crous P."/>
            <person name="Grigoriev I."/>
        </authorList>
    </citation>
    <scope>NUCLEOTIDE SEQUENCE</scope>
    <source>
        <strain evidence="1">CBS 122367</strain>
    </source>
</reference>
<organism evidence="1 2">
    <name type="scientific">Lentithecium fluviatile CBS 122367</name>
    <dbReference type="NCBI Taxonomy" id="1168545"/>
    <lineage>
        <taxon>Eukaryota</taxon>
        <taxon>Fungi</taxon>
        <taxon>Dikarya</taxon>
        <taxon>Ascomycota</taxon>
        <taxon>Pezizomycotina</taxon>
        <taxon>Dothideomycetes</taxon>
        <taxon>Pleosporomycetidae</taxon>
        <taxon>Pleosporales</taxon>
        <taxon>Massarineae</taxon>
        <taxon>Lentitheciaceae</taxon>
        <taxon>Lentithecium</taxon>
    </lineage>
</organism>
<evidence type="ECO:0000313" key="2">
    <source>
        <dbReference type="Proteomes" id="UP000799291"/>
    </source>
</evidence>